<organism evidence="1">
    <name type="scientific">Anguilla anguilla</name>
    <name type="common">European freshwater eel</name>
    <name type="synonym">Muraena anguilla</name>
    <dbReference type="NCBI Taxonomy" id="7936"/>
    <lineage>
        <taxon>Eukaryota</taxon>
        <taxon>Metazoa</taxon>
        <taxon>Chordata</taxon>
        <taxon>Craniata</taxon>
        <taxon>Vertebrata</taxon>
        <taxon>Euteleostomi</taxon>
        <taxon>Actinopterygii</taxon>
        <taxon>Neopterygii</taxon>
        <taxon>Teleostei</taxon>
        <taxon>Anguilliformes</taxon>
        <taxon>Anguillidae</taxon>
        <taxon>Anguilla</taxon>
    </lineage>
</organism>
<sequence>MKGNAGQKLTSQEALFSGRYMIVLTDMFVTCSAGTNFGSTAFINGV</sequence>
<evidence type="ECO:0000313" key="1">
    <source>
        <dbReference type="EMBL" id="JAI01048.1"/>
    </source>
</evidence>
<name>A0A0E9XE76_ANGAN</name>
<dbReference type="EMBL" id="GBXM01007530">
    <property type="protein sequence ID" value="JAI01048.1"/>
    <property type="molecule type" value="Transcribed_RNA"/>
</dbReference>
<dbReference type="AlphaFoldDB" id="A0A0E9XE76"/>
<proteinExistence type="predicted"/>
<protein>
    <submittedName>
        <fullName evidence="1">Uncharacterized protein</fullName>
    </submittedName>
</protein>
<reference evidence="1" key="2">
    <citation type="journal article" date="2015" name="Fish Shellfish Immunol.">
        <title>Early steps in the European eel (Anguilla anguilla)-Vibrio vulnificus interaction in the gills: Role of the RtxA13 toxin.</title>
        <authorList>
            <person name="Callol A."/>
            <person name="Pajuelo D."/>
            <person name="Ebbesson L."/>
            <person name="Teles M."/>
            <person name="MacKenzie S."/>
            <person name="Amaro C."/>
        </authorList>
    </citation>
    <scope>NUCLEOTIDE SEQUENCE</scope>
</reference>
<accession>A0A0E9XE76</accession>
<reference evidence="1" key="1">
    <citation type="submission" date="2014-11" db="EMBL/GenBank/DDBJ databases">
        <authorList>
            <person name="Amaro Gonzalez C."/>
        </authorList>
    </citation>
    <scope>NUCLEOTIDE SEQUENCE</scope>
</reference>